<dbReference type="GO" id="GO:0005886">
    <property type="term" value="C:plasma membrane"/>
    <property type="evidence" value="ECO:0007669"/>
    <property type="project" value="UniProtKB-SubCell"/>
</dbReference>
<organism evidence="11 12">
    <name type="scientific">Neptunicoccus cionae</name>
    <dbReference type="NCBI Taxonomy" id="2035344"/>
    <lineage>
        <taxon>Bacteria</taxon>
        <taxon>Pseudomonadati</taxon>
        <taxon>Pseudomonadota</taxon>
        <taxon>Alphaproteobacteria</taxon>
        <taxon>Rhodobacterales</taxon>
        <taxon>Paracoccaceae</taxon>
        <taxon>Neptunicoccus</taxon>
    </lineage>
</organism>
<keyword evidence="7 11" id="KW-0067">ATP-binding</keyword>
<sequence>MNTALELKNVSKSFGLVKANKNINLAVEAGSIHGIIGENGAGKSTLMNIIYGMHRADSGEIHFGGQKVDVRSSADAIEHGIGMVHQHFMLVPTFTVLENVMLGTEGGLMLRDGRGAALERLLHLSETYNLQVNPHALVSDLNVGQRQRVEIIKALKGGAKVLILDEPTGVLTPQEADQLFEILKVLRDDGVSVLLITHKLSEIMDITDTVSIMRQGEMVGHRKTSETSPQELAELMVGREVLLEVDRKPATPAEVRFSATNLGYTNAQGVLELDDINFEVRAGEILGVAGVSGNGQTQLMETLAGMRHLTSGSLNILGTEVTAADQTDPRIIRDLGVGHIPEDRHTHGLVLNFEARENMILGFHDTELAGSGTLFDYKAIQQNCEDKMAHYDVRPANPRLNAKNFSGGNQQKIVIAREFSANPGVLLVGQPTRGVDVGAIEFIHKQLLELRDAGCAILLVSVELDEIMSLSDRIMVLCGGQNVGIIDSADADRQTLGLMMAGQRQEAAA</sequence>
<dbReference type="Proteomes" id="UP000628017">
    <property type="component" value="Unassembled WGS sequence"/>
</dbReference>
<feature type="domain" description="ABC transporter" evidence="10">
    <location>
        <begin position="257"/>
        <end position="504"/>
    </location>
</feature>
<evidence type="ECO:0000256" key="7">
    <source>
        <dbReference type="ARBA" id="ARBA00022840"/>
    </source>
</evidence>
<evidence type="ECO:0000256" key="2">
    <source>
        <dbReference type="ARBA" id="ARBA00022448"/>
    </source>
</evidence>
<accession>A0A916QX68</accession>
<name>A0A916QX68_9RHOB</name>
<dbReference type="InterPro" id="IPR003593">
    <property type="entry name" value="AAA+_ATPase"/>
</dbReference>
<feature type="domain" description="ABC transporter" evidence="10">
    <location>
        <begin position="5"/>
        <end position="240"/>
    </location>
</feature>
<dbReference type="GO" id="GO:0016887">
    <property type="term" value="F:ATP hydrolysis activity"/>
    <property type="evidence" value="ECO:0007669"/>
    <property type="project" value="InterPro"/>
</dbReference>
<dbReference type="CDD" id="cd03215">
    <property type="entry name" value="ABC_Carb_Monos_II"/>
    <property type="match status" value="1"/>
</dbReference>
<dbReference type="InterPro" id="IPR050107">
    <property type="entry name" value="ABC_carbohydrate_import_ATPase"/>
</dbReference>
<evidence type="ECO:0000313" key="11">
    <source>
        <dbReference type="EMBL" id="GGA16832.1"/>
    </source>
</evidence>
<dbReference type="Gene3D" id="3.40.50.300">
    <property type="entry name" value="P-loop containing nucleotide triphosphate hydrolases"/>
    <property type="match status" value="2"/>
</dbReference>
<reference evidence="11" key="1">
    <citation type="journal article" date="2014" name="Int. J. Syst. Evol. Microbiol.">
        <title>Complete genome sequence of Corynebacterium casei LMG S-19264T (=DSM 44701T), isolated from a smear-ripened cheese.</title>
        <authorList>
            <consortium name="US DOE Joint Genome Institute (JGI-PGF)"/>
            <person name="Walter F."/>
            <person name="Albersmeier A."/>
            <person name="Kalinowski J."/>
            <person name="Ruckert C."/>
        </authorList>
    </citation>
    <scope>NUCLEOTIDE SEQUENCE</scope>
    <source>
        <strain evidence="11">CGMCC 1.15880</strain>
    </source>
</reference>
<dbReference type="InterPro" id="IPR027417">
    <property type="entry name" value="P-loop_NTPase"/>
</dbReference>
<keyword evidence="6" id="KW-0547">Nucleotide-binding</keyword>
<reference evidence="11" key="2">
    <citation type="submission" date="2020-09" db="EMBL/GenBank/DDBJ databases">
        <authorList>
            <person name="Sun Q."/>
            <person name="Zhou Y."/>
        </authorList>
    </citation>
    <scope>NUCLEOTIDE SEQUENCE</scope>
    <source>
        <strain evidence="11">CGMCC 1.15880</strain>
    </source>
</reference>
<dbReference type="CDD" id="cd03216">
    <property type="entry name" value="ABC_Carb_Monos_I"/>
    <property type="match status" value="1"/>
</dbReference>
<evidence type="ECO:0000256" key="5">
    <source>
        <dbReference type="ARBA" id="ARBA00022737"/>
    </source>
</evidence>
<evidence type="ECO:0000313" key="12">
    <source>
        <dbReference type="Proteomes" id="UP000628017"/>
    </source>
</evidence>
<keyword evidence="3" id="KW-1003">Cell membrane</keyword>
<dbReference type="Pfam" id="PF00005">
    <property type="entry name" value="ABC_tran"/>
    <property type="match status" value="2"/>
</dbReference>
<keyword evidence="2" id="KW-0813">Transport</keyword>
<keyword evidence="9" id="KW-0472">Membrane</keyword>
<dbReference type="EMBL" id="BMKA01000002">
    <property type="protein sequence ID" value="GGA16832.1"/>
    <property type="molecule type" value="Genomic_DNA"/>
</dbReference>
<dbReference type="InterPro" id="IPR017871">
    <property type="entry name" value="ABC_transporter-like_CS"/>
</dbReference>
<evidence type="ECO:0000256" key="4">
    <source>
        <dbReference type="ARBA" id="ARBA00022597"/>
    </source>
</evidence>
<comment type="caution">
    <text evidence="11">The sequence shown here is derived from an EMBL/GenBank/DDBJ whole genome shotgun (WGS) entry which is preliminary data.</text>
</comment>
<evidence type="ECO:0000256" key="6">
    <source>
        <dbReference type="ARBA" id="ARBA00022741"/>
    </source>
</evidence>
<evidence type="ECO:0000256" key="8">
    <source>
        <dbReference type="ARBA" id="ARBA00022967"/>
    </source>
</evidence>
<protein>
    <submittedName>
        <fullName evidence="11">Heme ABC transporter ATP-binding protein</fullName>
    </submittedName>
</protein>
<keyword evidence="4" id="KW-0762">Sugar transport</keyword>
<keyword evidence="5" id="KW-0677">Repeat</keyword>
<dbReference type="SUPFAM" id="SSF52540">
    <property type="entry name" value="P-loop containing nucleoside triphosphate hydrolases"/>
    <property type="match status" value="2"/>
</dbReference>
<evidence type="ECO:0000256" key="3">
    <source>
        <dbReference type="ARBA" id="ARBA00022475"/>
    </source>
</evidence>
<dbReference type="RefSeq" id="WP_188673285.1">
    <property type="nucleotide sequence ID" value="NZ_BMKA01000002.1"/>
</dbReference>
<dbReference type="AlphaFoldDB" id="A0A916QX68"/>
<dbReference type="PROSITE" id="PS50893">
    <property type="entry name" value="ABC_TRANSPORTER_2"/>
    <property type="match status" value="2"/>
</dbReference>
<proteinExistence type="predicted"/>
<dbReference type="FunFam" id="3.40.50.300:FF:000127">
    <property type="entry name" value="Ribose import ATP-binding protein RbsA"/>
    <property type="match status" value="1"/>
</dbReference>
<dbReference type="SMART" id="SM00382">
    <property type="entry name" value="AAA"/>
    <property type="match status" value="2"/>
</dbReference>
<dbReference type="PANTHER" id="PTHR43790:SF4">
    <property type="entry name" value="GUANOSINE IMPORT ATP-BINDING PROTEIN NUPO"/>
    <property type="match status" value="1"/>
</dbReference>
<keyword evidence="8" id="KW-1278">Translocase</keyword>
<dbReference type="PANTHER" id="PTHR43790">
    <property type="entry name" value="CARBOHYDRATE TRANSPORT ATP-BINDING PROTEIN MG119-RELATED"/>
    <property type="match status" value="1"/>
</dbReference>
<evidence type="ECO:0000259" key="10">
    <source>
        <dbReference type="PROSITE" id="PS50893"/>
    </source>
</evidence>
<comment type="subcellular location">
    <subcellularLocation>
        <location evidence="1">Cell membrane</location>
        <topology evidence="1">Peripheral membrane protein</topology>
    </subcellularLocation>
</comment>
<evidence type="ECO:0000256" key="1">
    <source>
        <dbReference type="ARBA" id="ARBA00004202"/>
    </source>
</evidence>
<gene>
    <name evidence="11" type="ORF">GCM10011498_16730</name>
</gene>
<dbReference type="PROSITE" id="PS00211">
    <property type="entry name" value="ABC_TRANSPORTER_1"/>
    <property type="match status" value="1"/>
</dbReference>
<keyword evidence="12" id="KW-1185">Reference proteome</keyword>
<dbReference type="InterPro" id="IPR003439">
    <property type="entry name" value="ABC_transporter-like_ATP-bd"/>
</dbReference>
<evidence type="ECO:0000256" key="9">
    <source>
        <dbReference type="ARBA" id="ARBA00023136"/>
    </source>
</evidence>
<dbReference type="GO" id="GO:0005524">
    <property type="term" value="F:ATP binding"/>
    <property type="evidence" value="ECO:0007669"/>
    <property type="project" value="UniProtKB-KW"/>
</dbReference>